<evidence type="ECO:0000313" key="2">
    <source>
        <dbReference type="Proteomes" id="UP000233551"/>
    </source>
</evidence>
<name>A0A2I0KWM8_PUNGR</name>
<dbReference type="AlphaFoldDB" id="A0A2I0KWM8"/>
<dbReference type="Proteomes" id="UP000233551">
    <property type="component" value="Unassembled WGS sequence"/>
</dbReference>
<sequence length="578" mass="63468">MPSPSLRAFSISAKKVVDSLSAEMEKARKEGEGIGLAKFLKSTELKEMVKFALQEGSTDLKNSPEMPSLNPTRLNYIKLLISQSLVSPRPTSRIDEARLGPHHGPRLSVCSSTPEVRAALGRLTDFKMSVMALYLVNEPSLIFVFASPLSIEAQPDFSSVDFKNLARPMPSPSLRAFSISAKKVVDSLSAEMEKARKEGEGIGLAKFLKSTELKEMVKFALQEGSTDLKNSPEMPSLNPTRLNYIKLLISQSLVSPRPTSRIDEARLGPHHGPRLSVCSSTPEVRAALGRLTDFKMSVMALYLVNEPSLIFVFASPLSIEAQPDFSSVDFKNLARPMPSPSLRAFSISAKKVVDSLSAEMEKARKEGEGIGLAKFLKSTELKEMVKFALQEGSTDLKNSPEMPSLNPTRLNYIKLLISQSLVSPRPTSRIDEARLGPHHGPRLSVCSSTPEVRAALGRLTDFKMSVMALYLVNEPSLIFVFASPLSIEAQPDFSSVDFKNLARPMPSPSLRAFSISAKKVVDSLSAEMEKARKEGEGIGLAKFLKSTELKEMVKFALQEGSTDLKNSPEYERLVFPED</sequence>
<proteinExistence type="predicted"/>
<comment type="caution">
    <text evidence="1">The sequence shown here is derived from an EMBL/GenBank/DDBJ whole genome shotgun (WGS) entry which is preliminary data.</text>
</comment>
<evidence type="ECO:0000313" key="1">
    <source>
        <dbReference type="EMBL" id="PKI72753.1"/>
    </source>
</evidence>
<protein>
    <submittedName>
        <fullName evidence="1">Uncharacterized protein</fullName>
    </submittedName>
</protein>
<dbReference type="EMBL" id="PGOL01000311">
    <property type="protein sequence ID" value="PKI72753.1"/>
    <property type="molecule type" value="Genomic_DNA"/>
</dbReference>
<gene>
    <name evidence="1" type="ORF">CRG98_006838</name>
</gene>
<organism evidence="1 2">
    <name type="scientific">Punica granatum</name>
    <name type="common">Pomegranate</name>
    <dbReference type="NCBI Taxonomy" id="22663"/>
    <lineage>
        <taxon>Eukaryota</taxon>
        <taxon>Viridiplantae</taxon>
        <taxon>Streptophyta</taxon>
        <taxon>Embryophyta</taxon>
        <taxon>Tracheophyta</taxon>
        <taxon>Spermatophyta</taxon>
        <taxon>Magnoliopsida</taxon>
        <taxon>eudicotyledons</taxon>
        <taxon>Gunneridae</taxon>
        <taxon>Pentapetalae</taxon>
        <taxon>rosids</taxon>
        <taxon>malvids</taxon>
        <taxon>Myrtales</taxon>
        <taxon>Lythraceae</taxon>
        <taxon>Punica</taxon>
    </lineage>
</organism>
<accession>A0A2I0KWM8</accession>
<reference evidence="1 2" key="1">
    <citation type="submission" date="2017-11" db="EMBL/GenBank/DDBJ databases">
        <title>De-novo sequencing of pomegranate (Punica granatum L.) genome.</title>
        <authorList>
            <person name="Akparov Z."/>
            <person name="Amiraslanov A."/>
            <person name="Hajiyeva S."/>
            <person name="Abbasov M."/>
            <person name="Kaur K."/>
            <person name="Hamwieh A."/>
            <person name="Solovyev V."/>
            <person name="Salamov A."/>
            <person name="Braich B."/>
            <person name="Kosarev P."/>
            <person name="Mahmoud A."/>
            <person name="Hajiyev E."/>
            <person name="Babayeva S."/>
            <person name="Izzatullayeva V."/>
            <person name="Mammadov A."/>
            <person name="Mammadov A."/>
            <person name="Sharifova S."/>
            <person name="Ojaghi J."/>
            <person name="Eynullazada K."/>
            <person name="Bayramov B."/>
            <person name="Abdulazimova A."/>
            <person name="Shahmuradov I."/>
        </authorList>
    </citation>
    <scope>NUCLEOTIDE SEQUENCE [LARGE SCALE GENOMIC DNA]</scope>
    <source>
        <strain evidence="2">cv. AG2017</strain>
        <tissue evidence="1">Leaf</tissue>
    </source>
</reference>
<keyword evidence="2" id="KW-1185">Reference proteome</keyword>